<dbReference type="AlphaFoldDB" id="A0A2M8FF64"/>
<gene>
    <name evidence="2" type="ORF">CO026_01115</name>
</gene>
<name>A0A2M8FF64_9BACT</name>
<feature type="transmembrane region" description="Helical" evidence="1">
    <location>
        <begin position="13"/>
        <end position="31"/>
    </location>
</feature>
<dbReference type="EMBL" id="PFRD01000049">
    <property type="protein sequence ID" value="PJC56290.1"/>
    <property type="molecule type" value="Genomic_DNA"/>
</dbReference>
<keyword evidence="1" id="KW-0812">Transmembrane</keyword>
<evidence type="ECO:0000313" key="2">
    <source>
        <dbReference type="EMBL" id="PJC56290.1"/>
    </source>
</evidence>
<evidence type="ECO:0000313" key="3">
    <source>
        <dbReference type="Proteomes" id="UP000230391"/>
    </source>
</evidence>
<reference evidence="3" key="1">
    <citation type="submission" date="2017-09" db="EMBL/GenBank/DDBJ databases">
        <title>Depth-based differentiation of microbial function through sediment-hosted aquifers and enrichment of novel symbionts in the deep terrestrial subsurface.</title>
        <authorList>
            <person name="Probst A.J."/>
            <person name="Ladd B."/>
            <person name="Jarett J.K."/>
            <person name="Geller-Mcgrath D.E."/>
            <person name="Sieber C.M.K."/>
            <person name="Emerson J.B."/>
            <person name="Anantharaman K."/>
            <person name="Thomas B.C."/>
            <person name="Malmstrom R."/>
            <person name="Stieglmeier M."/>
            <person name="Klingl A."/>
            <person name="Woyke T."/>
            <person name="Ryan C.M."/>
            <person name="Banfield J.F."/>
        </authorList>
    </citation>
    <scope>NUCLEOTIDE SEQUENCE [LARGE SCALE GENOMIC DNA]</scope>
</reference>
<accession>A0A2M8FF64</accession>
<dbReference type="GO" id="GO:0016020">
    <property type="term" value="C:membrane"/>
    <property type="evidence" value="ECO:0007669"/>
    <property type="project" value="InterPro"/>
</dbReference>
<dbReference type="InterPro" id="IPR003425">
    <property type="entry name" value="CCB3/YggT"/>
</dbReference>
<dbReference type="Pfam" id="PF02325">
    <property type="entry name" value="CCB3_YggT"/>
    <property type="match status" value="1"/>
</dbReference>
<feature type="transmembrane region" description="Helical" evidence="1">
    <location>
        <begin position="73"/>
        <end position="94"/>
    </location>
</feature>
<comment type="caution">
    <text evidence="2">The sequence shown here is derived from an EMBL/GenBank/DDBJ whole genome shotgun (WGS) entry which is preliminary data.</text>
</comment>
<keyword evidence="1" id="KW-1133">Transmembrane helix</keyword>
<organism evidence="2 3">
    <name type="scientific">Candidatus Kaiserbacteria bacterium CG_4_9_14_0_2_um_filter_41_32</name>
    <dbReference type="NCBI Taxonomy" id="1974601"/>
    <lineage>
        <taxon>Bacteria</taxon>
        <taxon>Candidatus Kaiseribacteriota</taxon>
    </lineage>
</organism>
<proteinExistence type="predicted"/>
<protein>
    <submittedName>
        <fullName evidence="2">YggT family protein</fullName>
    </submittedName>
</protein>
<dbReference type="Proteomes" id="UP000230391">
    <property type="component" value="Unassembled WGS sequence"/>
</dbReference>
<sequence>MNNEKTLYKTTRVIWYVFYVLEALLLFRFILKLLGANAAAGFTNLIYSLSYVPLAPFRLVFGTNSVGGSTLEWSTLLAMLVYWVVAWGIIKLVVMNRPLDEREAERGLEKQDNTQ</sequence>
<keyword evidence="1" id="KW-0472">Membrane</keyword>
<evidence type="ECO:0000256" key="1">
    <source>
        <dbReference type="SAM" id="Phobius"/>
    </source>
</evidence>